<dbReference type="Pfam" id="PF12770">
    <property type="entry name" value="CHAT"/>
    <property type="match status" value="1"/>
</dbReference>
<dbReference type="PANTHER" id="PTHR19959">
    <property type="entry name" value="KINESIN LIGHT CHAIN"/>
    <property type="match status" value="1"/>
</dbReference>
<dbReference type="InterPro" id="IPR024983">
    <property type="entry name" value="CHAT_dom"/>
</dbReference>
<gene>
    <name evidence="2" type="ORF">RM704_41020</name>
</gene>
<evidence type="ECO:0000313" key="2">
    <source>
        <dbReference type="EMBL" id="MDT0573757.1"/>
    </source>
</evidence>
<dbReference type="Proteomes" id="UP001180737">
    <property type="component" value="Unassembled WGS sequence"/>
</dbReference>
<dbReference type="PANTHER" id="PTHR19959:SF119">
    <property type="entry name" value="FUNGAL LIPASE-LIKE DOMAIN-CONTAINING PROTEIN"/>
    <property type="match status" value="1"/>
</dbReference>
<dbReference type="Gene3D" id="1.25.40.10">
    <property type="entry name" value="Tetratricopeptide repeat domain"/>
    <property type="match status" value="4"/>
</dbReference>
<organism evidence="2 3">
    <name type="scientific">Streptomyces gottesmaniae</name>
    <dbReference type="NCBI Taxonomy" id="3075518"/>
    <lineage>
        <taxon>Bacteria</taxon>
        <taxon>Bacillati</taxon>
        <taxon>Actinomycetota</taxon>
        <taxon>Actinomycetes</taxon>
        <taxon>Kitasatosporales</taxon>
        <taxon>Streptomycetaceae</taxon>
        <taxon>Streptomyces</taxon>
    </lineage>
</organism>
<dbReference type="EMBL" id="JAVRFJ010000056">
    <property type="protein sequence ID" value="MDT0573757.1"/>
    <property type="molecule type" value="Genomic_DNA"/>
</dbReference>
<evidence type="ECO:0000313" key="3">
    <source>
        <dbReference type="Proteomes" id="UP001180737"/>
    </source>
</evidence>
<evidence type="ECO:0000259" key="1">
    <source>
        <dbReference type="Pfam" id="PF12770"/>
    </source>
</evidence>
<comment type="caution">
    <text evidence="2">The sequence shown here is derived from an EMBL/GenBank/DDBJ whole genome shotgun (WGS) entry which is preliminary data.</text>
</comment>
<feature type="domain" description="CHAT" evidence="1">
    <location>
        <begin position="1259"/>
        <end position="1545"/>
    </location>
</feature>
<dbReference type="InterPro" id="IPR011990">
    <property type="entry name" value="TPR-like_helical_dom_sf"/>
</dbReference>
<sequence>MCTEGEPPARDRRLASARTLLRQSTGPDGLSEAWRERARDVVEGLLELLRVDGDDVEVHYRLGWSLLLRNLVETPDDGQLETMADSFAVCLLAGVDDLPPRLLSGIASAAEGRAVALLRRTLADADPELLDTAVVQCRRVLGATPADHPGRPQRLANLGVALHTRFDRQRVRADLDEALALHRAAIEATPAEDPELTGRLNGLAGVLRARHELTGDLADLDAAVDAMRRAADASAADPARHAMCLSNLGLALRNRFRRSADPADLDAALDAARQAWERTGSDEPHRGVRLNNLGAALMLRCRQERGEAELLEIATGLRSAAAAVPWGHPWFSAAAAAVPQGPAGSPSPAATLELFALCFLSGLDELPPEVASGVVILATNYVSGLTARLYGSYDPAAHEAVVALWRRIVDLAPAGDPHRHVPLANLSFVMLLRHQRTGAVADLGAALDAARRSVREAPAGHPDQGRGLGNLAAALLERFRRENEEEDMDLAVDLTREALAHFPEGHGNRGRCLSDLGGALALRFHQRGDRADLDDAVAALREATRAEAADPLGPGMALANLGEVLERRYAVAGDTADLDEAVTVLRAALAATPEGHAAHVGCLASLGAVLQTRFARLGDGPDLDEAIGVLREAVAVGPPGSPVRNRSLHNLASALYVRLESRGEGDPDEIVSLTREALAHAPVDSAEHVTLLTLLTNALRSRFELVGDPADLAEAAERGSTVTRAASGAAHHDMAARLSAGAGTLLVQQLHTFSATDLDEAITALRTTLGTLAPGHAERLAALHNLALALMARCARTLSAVDLDAAIGAQRAALDEAGPAHSHRPALLNGLGAMLQARSTQTGVSADLSEAITTFGAAVEAAPPRHPMLHLMVANLGNSLLLKAEATGEAADLDAAVTAARLAVDAAPSRGTRRFWNVSVLGRALLHRHRRGGRASDLDEAVSVLRAAHRDTGDAHAVRQIVLLALAEALHLRSLRSGSTVDFEDAVRLYEEGAALTTASAMARVLAAVEGGKLVAESDPARAADLYETAVLQLPYVAPRQLHRREQQYMLGRFENLAADAAARALDDTGRPAGERALRALRLLETGRGVMLSQALDTFGDLSRLRRRAPELAARYETLRDLLDLPEGRTDALTGLTTDVGPDGVPVTGDRHRLVADLADVLAEVRRLDGFAGFGLPPSTEELLMEAREGAIVVLNVAALRSDALVLTGAGVTAVPLPLLTPEAAARAADAFRVATHDATQAPDEHERRVAQRQLSGILGQLWEAVAEPVLTALGHDGAGGDGAPPRLWWVPCGPLSSLPIHAAGRHDVPGAAVLDRVVSSYTPTVRALHHARRPLPEDGVTGRALVVAMPTTPGHAPLDWALDEVDVLQEHFPDRVVLGGADGPATSGAVLERLPGCSIAHFACHGAADAADPSHSLLFLQDHGQAPFTVARLATVRLDHARLAYLSACRTAVSHAGHLLDEAIHMTTAFQMSGFRQVIGTLWPVVDDTAVDVAEAFYTCLAPEGATGVLDPDRSAYALHAAVLALRRRLPATPSLWASHIHAGA</sequence>
<accession>A0ABU2ZAY0</accession>
<name>A0ABU2ZAY0_9ACTN</name>
<keyword evidence="3" id="KW-1185">Reference proteome</keyword>
<protein>
    <submittedName>
        <fullName evidence="2">CHAT domain-containing protein</fullName>
    </submittedName>
</protein>
<dbReference type="RefSeq" id="WP_052146508.1">
    <property type="nucleotide sequence ID" value="NZ_JAVRFJ010000056.1"/>
</dbReference>
<proteinExistence type="predicted"/>
<reference evidence="2" key="1">
    <citation type="submission" date="2024-05" db="EMBL/GenBank/DDBJ databases">
        <title>30 novel species of actinomycetes from the DSMZ collection.</title>
        <authorList>
            <person name="Nouioui I."/>
        </authorList>
    </citation>
    <scope>NUCLEOTIDE SEQUENCE</scope>
    <source>
        <strain evidence="2">DSM 3412</strain>
    </source>
</reference>